<dbReference type="EMBL" id="JAJFZT010000001">
    <property type="protein sequence ID" value="MCC3271272.1"/>
    <property type="molecule type" value="Genomic_DNA"/>
</dbReference>
<dbReference type="GO" id="GO:0016787">
    <property type="term" value="F:hydrolase activity"/>
    <property type="evidence" value="ECO:0007669"/>
    <property type="project" value="TreeGrafter"/>
</dbReference>
<dbReference type="InterPro" id="IPR012506">
    <property type="entry name" value="TMEM86B-like"/>
</dbReference>
<reference evidence="7" key="1">
    <citation type="submission" date="2021-10" db="EMBL/GenBank/DDBJ databases">
        <title>Novel species in genus Arthrobacter.</title>
        <authorList>
            <person name="Liu Y."/>
        </authorList>
    </citation>
    <scope>NUCLEOTIDE SEQUENCE</scope>
    <source>
        <strain evidence="9">zg-Y462</strain>
        <strain evidence="7">Zg-Y462</strain>
    </source>
</reference>
<dbReference type="Proteomes" id="UP001155145">
    <property type="component" value="Unassembled WGS sequence"/>
</dbReference>
<evidence type="ECO:0000313" key="7">
    <source>
        <dbReference type="EMBL" id="MCC3271272.1"/>
    </source>
</evidence>
<dbReference type="PANTHER" id="PTHR31885:SF6">
    <property type="entry name" value="GH04784P"/>
    <property type="match status" value="1"/>
</dbReference>
<accession>A0A9X1S8F8</accession>
<dbReference type="EMBL" id="CP094984">
    <property type="protein sequence ID" value="UON93664.1"/>
    <property type="molecule type" value="Genomic_DNA"/>
</dbReference>
<feature type="transmembrane region" description="Helical" evidence="6">
    <location>
        <begin position="208"/>
        <end position="227"/>
    </location>
</feature>
<feature type="transmembrane region" description="Helical" evidence="6">
    <location>
        <begin position="14"/>
        <end position="34"/>
    </location>
</feature>
<evidence type="ECO:0000313" key="9">
    <source>
        <dbReference type="Proteomes" id="UP000829758"/>
    </source>
</evidence>
<keyword evidence="9" id="KW-1185">Reference proteome</keyword>
<feature type="transmembrane region" description="Helical" evidence="6">
    <location>
        <begin position="46"/>
        <end position="63"/>
    </location>
</feature>
<keyword evidence="4 6" id="KW-1133">Transmembrane helix</keyword>
<evidence type="ECO:0000256" key="1">
    <source>
        <dbReference type="ARBA" id="ARBA00004141"/>
    </source>
</evidence>
<feature type="transmembrane region" description="Helical" evidence="6">
    <location>
        <begin position="152"/>
        <end position="170"/>
    </location>
</feature>
<sequence>MPAHDRTPSLPRRWWWGFVPFIALSVIHVGARFAGAADIADPTKLTLMPLLAVGAVWAFRGAGPRTGRSLAVPAVLLLAALLFSWFGDGAATLFPFAPELPVMLASFGIAHICYIWLMTRHIADRPFPRWALVFPLWWIAMLVALWPALGSLAPAVAAYGIVLAGTAATAARCGKAVASGGLLFLASDTILSFRIFMPEAMPDWTSGMVMLTYCAGQGLLVAGIALHRTSPRTAEGKQAGLAARPARPLAS</sequence>
<evidence type="ECO:0000256" key="4">
    <source>
        <dbReference type="ARBA" id="ARBA00022989"/>
    </source>
</evidence>
<protein>
    <submittedName>
        <fullName evidence="7">Lysoplasmalogenase</fullName>
    </submittedName>
</protein>
<organism evidence="7 10">
    <name type="scientific">Arthrobacter zhangbolii</name>
    <dbReference type="NCBI Taxonomy" id="2886936"/>
    <lineage>
        <taxon>Bacteria</taxon>
        <taxon>Bacillati</taxon>
        <taxon>Actinomycetota</taxon>
        <taxon>Actinomycetes</taxon>
        <taxon>Micrococcales</taxon>
        <taxon>Micrococcaceae</taxon>
        <taxon>Arthrobacter</taxon>
    </lineage>
</organism>
<dbReference type="Proteomes" id="UP000829758">
    <property type="component" value="Chromosome"/>
</dbReference>
<evidence type="ECO:0000256" key="3">
    <source>
        <dbReference type="ARBA" id="ARBA00022692"/>
    </source>
</evidence>
<dbReference type="AlphaFoldDB" id="A0A9X1S8F8"/>
<dbReference type="Pfam" id="PF07947">
    <property type="entry name" value="YhhN"/>
    <property type="match status" value="1"/>
</dbReference>
<evidence type="ECO:0000256" key="6">
    <source>
        <dbReference type="SAM" id="Phobius"/>
    </source>
</evidence>
<proteinExistence type="inferred from homology"/>
<evidence type="ECO:0000313" key="10">
    <source>
        <dbReference type="Proteomes" id="UP001155145"/>
    </source>
</evidence>
<feature type="transmembrane region" description="Helical" evidence="6">
    <location>
        <begin position="177"/>
        <end position="196"/>
    </location>
</feature>
<dbReference type="PANTHER" id="PTHR31885">
    <property type="entry name" value="GH04784P"/>
    <property type="match status" value="1"/>
</dbReference>
<feature type="transmembrane region" description="Helical" evidence="6">
    <location>
        <begin position="70"/>
        <end position="94"/>
    </location>
</feature>
<comment type="subcellular location">
    <subcellularLocation>
        <location evidence="1">Membrane</location>
        <topology evidence="1">Multi-pass membrane protein</topology>
    </subcellularLocation>
</comment>
<gene>
    <name evidence="7" type="ORF">LJ755_00830</name>
    <name evidence="8" type="ORF">MUK71_09855</name>
</gene>
<keyword evidence="5 6" id="KW-0472">Membrane</keyword>
<keyword evidence="3 6" id="KW-0812">Transmembrane</keyword>
<evidence type="ECO:0000313" key="8">
    <source>
        <dbReference type="EMBL" id="UON93664.1"/>
    </source>
</evidence>
<dbReference type="RefSeq" id="WP_227928072.1">
    <property type="nucleotide sequence ID" value="NZ_CP094984.1"/>
</dbReference>
<evidence type="ECO:0000256" key="2">
    <source>
        <dbReference type="ARBA" id="ARBA00007375"/>
    </source>
</evidence>
<name>A0A9X1S8F8_9MICC</name>
<feature type="transmembrane region" description="Helical" evidence="6">
    <location>
        <begin position="100"/>
        <end position="117"/>
    </location>
</feature>
<comment type="similarity">
    <text evidence="2">Belongs to the TMEM86 family.</text>
</comment>
<evidence type="ECO:0000256" key="5">
    <source>
        <dbReference type="ARBA" id="ARBA00023136"/>
    </source>
</evidence>
<feature type="transmembrane region" description="Helical" evidence="6">
    <location>
        <begin position="129"/>
        <end position="146"/>
    </location>
</feature>
<dbReference type="GO" id="GO:0016020">
    <property type="term" value="C:membrane"/>
    <property type="evidence" value="ECO:0007669"/>
    <property type="project" value="UniProtKB-SubCell"/>
</dbReference>